<keyword evidence="4 7" id="KW-0472">Membrane</keyword>
<feature type="transmembrane region" description="Helical" evidence="7">
    <location>
        <begin position="156"/>
        <end position="178"/>
    </location>
</feature>
<evidence type="ECO:0000256" key="5">
    <source>
        <dbReference type="ARBA" id="ARBA00038359"/>
    </source>
</evidence>
<feature type="transmembrane region" description="Helical" evidence="7">
    <location>
        <begin position="131"/>
        <end position="149"/>
    </location>
</feature>
<feature type="compositionally biased region" description="Basic and acidic residues" evidence="6">
    <location>
        <begin position="256"/>
        <end position="288"/>
    </location>
</feature>
<dbReference type="InterPro" id="IPR049326">
    <property type="entry name" value="Rhodopsin_dom_fungi"/>
</dbReference>
<dbReference type="OrthoDB" id="5329176at2759"/>
<evidence type="ECO:0000256" key="7">
    <source>
        <dbReference type="SAM" id="Phobius"/>
    </source>
</evidence>
<dbReference type="Proteomes" id="UP000019471">
    <property type="component" value="Unassembled WGS sequence"/>
</dbReference>
<keyword evidence="2 7" id="KW-0812">Transmembrane</keyword>
<evidence type="ECO:0000313" key="10">
    <source>
        <dbReference type="Proteomes" id="UP000019471"/>
    </source>
</evidence>
<comment type="caution">
    <text evidence="9">The sequence shown here is derived from an EMBL/GenBank/DDBJ whole genome shotgun (WGS) entry which is preliminary data.</text>
</comment>
<evidence type="ECO:0000256" key="6">
    <source>
        <dbReference type="SAM" id="MobiDB-lite"/>
    </source>
</evidence>
<feature type="domain" description="Rhodopsin" evidence="8">
    <location>
        <begin position="6"/>
        <end position="218"/>
    </location>
</feature>
<dbReference type="RefSeq" id="XP_007748670.1">
    <property type="nucleotide sequence ID" value="XM_007750480.1"/>
</dbReference>
<dbReference type="HOGENOM" id="CLU_028200_31_0_1"/>
<dbReference type="GeneID" id="19194597"/>
<name>W9WQI1_9EURO</name>
<feature type="compositionally biased region" description="Polar residues" evidence="6">
    <location>
        <begin position="322"/>
        <end position="331"/>
    </location>
</feature>
<sequence>MKFFNAGQQVILYLFLNHGGGRQMQEVLADDPNNLTVLLKVLFAEEIYYIWMHFWIKICFLLFYLRLASARTFRMLVYGTIGLTAAITVTIWLIYCLQCKPLQAFWYPTLYPTAKCLPSKVTYFVPGSLELFLDCIILFLPVTVFWGLQMTWRRRLAVYSVITMGGIVVVVSGLRLIVVNQFATNPDFTYILGRMILISAVEIQVGIFAANMPGIKAFYTIWRKGELSSNGTKKSQGSAGIVSSGQAHQLATLWNKRSDKNKTVEDDKTTDGDGDGSERRLTRARSSEELSTAGGKGTITVATEYSVAEDEEYRRPRRHSYYHNTVPGNLK</sequence>
<accession>W9WQI1</accession>
<dbReference type="PANTHER" id="PTHR33048">
    <property type="entry name" value="PTH11-LIKE INTEGRAL MEMBRANE PROTEIN (AFU_ORTHOLOGUE AFUA_5G11245)"/>
    <property type="match status" value="1"/>
</dbReference>
<dbReference type="EMBL" id="AMGX01000017">
    <property type="protein sequence ID" value="EXJ67255.1"/>
    <property type="molecule type" value="Genomic_DNA"/>
</dbReference>
<evidence type="ECO:0000259" key="8">
    <source>
        <dbReference type="Pfam" id="PF20684"/>
    </source>
</evidence>
<dbReference type="InterPro" id="IPR052337">
    <property type="entry name" value="SAT4-like"/>
</dbReference>
<gene>
    <name evidence="9" type="ORF">A1O5_09902</name>
</gene>
<comment type="similarity">
    <text evidence="5">Belongs to the SAT4 family.</text>
</comment>
<evidence type="ECO:0000313" key="9">
    <source>
        <dbReference type="EMBL" id="EXJ67255.1"/>
    </source>
</evidence>
<dbReference type="AlphaFoldDB" id="W9WQI1"/>
<organism evidence="9 10">
    <name type="scientific">Cladophialophora psammophila CBS 110553</name>
    <dbReference type="NCBI Taxonomy" id="1182543"/>
    <lineage>
        <taxon>Eukaryota</taxon>
        <taxon>Fungi</taxon>
        <taxon>Dikarya</taxon>
        <taxon>Ascomycota</taxon>
        <taxon>Pezizomycotina</taxon>
        <taxon>Eurotiomycetes</taxon>
        <taxon>Chaetothyriomycetidae</taxon>
        <taxon>Chaetothyriales</taxon>
        <taxon>Herpotrichiellaceae</taxon>
        <taxon>Cladophialophora</taxon>
    </lineage>
</organism>
<dbReference type="PANTHER" id="PTHR33048:SF47">
    <property type="entry name" value="INTEGRAL MEMBRANE PROTEIN-RELATED"/>
    <property type="match status" value="1"/>
</dbReference>
<proteinExistence type="inferred from homology"/>
<protein>
    <recommendedName>
        <fullName evidence="8">Rhodopsin domain-containing protein</fullName>
    </recommendedName>
</protein>
<keyword evidence="10" id="KW-1185">Reference proteome</keyword>
<comment type="subcellular location">
    <subcellularLocation>
        <location evidence="1">Membrane</location>
        <topology evidence="1">Multi-pass membrane protein</topology>
    </subcellularLocation>
</comment>
<reference evidence="9 10" key="1">
    <citation type="submission" date="2013-03" db="EMBL/GenBank/DDBJ databases">
        <title>The Genome Sequence of Cladophialophora psammophila CBS 110553.</title>
        <authorList>
            <consortium name="The Broad Institute Genomics Platform"/>
            <person name="Cuomo C."/>
            <person name="de Hoog S."/>
            <person name="Gorbushina A."/>
            <person name="Walker B."/>
            <person name="Young S.K."/>
            <person name="Zeng Q."/>
            <person name="Gargeya S."/>
            <person name="Fitzgerald M."/>
            <person name="Haas B."/>
            <person name="Abouelleil A."/>
            <person name="Allen A.W."/>
            <person name="Alvarado L."/>
            <person name="Arachchi H.M."/>
            <person name="Berlin A.M."/>
            <person name="Chapman S.B."/>
            <person name="Gainer-Dewar J."/>
            <person name="Goldberg J."/>
            <person name="Griggs A."/>
            <person name="Gujja S."/>
            <person name="Hansen M."/>
            <person name="Howarth C."/>
            <person name="Imamovic A."/>
            <person name="Ireland A."/>
            <person name="Larimer J."/>
            <person name="McCowan C."/>
            <person name="Murphy C."/>
            <person name="Pearson M."/>
            <person name="Poon T.W."/>
            <person name="Priest M."/>
            <person name="Roberts A."/>
            <person name="Saif S."/>
            <person name="Shea T."/>
            <person name="Sisk P."/>
            <person name="Sykes S."/>
            <person name="Wortman J."/>
            <person name="Nusbaum C."/>
            <person name="Birren B."/>
        </authorList>
    </citation>
    <scope>NUCLEOTIDE SEQUENCE [LARGE SCALE GENOMIC DNA]</scope>
    <source>
        <strain evidence="9 10">CBS 110553</strain>
    </source>
</reference>
<evidence type="ECO:0000256" key="1">
    <source>
        <dbReference type="ARBA" id="ARBA00004141"/>
    </source>
</evidence>
<evidence type="ECO:0000256" key="3">
    <source>
        <dbReference type="ARBA" id="ARBA00022989"/>
    </source>
</evidence>
<dbReference type="Pfam" id="PF20684">
    <property type="entry name" value="Fung_rhodopsin"/>
    <property type="match status" value="1"/>
</dbReference>
<feature type="region of interest" description="Disordered" evidence="6">
    <location>
        <begin position="256"/>
        <end position="331"/>
    </location>
</feature>
<feature type="transmembrane region" description="Helical" evidence="7">
    <location>
        <begin position="76"/>
        <end position="95"/>
    </location>
</feature>
<evidence type="ECO:0000256" key="2">
    <source>
        <dbReference type="ARBA" id="ARBA00022692"/>
    </source>
</evidence>
<feature type="transmembrane region" description="Helical" evidence="7">
    <location>
        <begin position="190"/>
        <end position="210"/>
    </location>
</feature>
<dbReference type="eggNOG" id="ENOG502SKMD">
    <property type="taxonomic scope" value="Eukaryota"/>
</dbReference>
<feature type="transmembrane region" description="Helical" evidence="7">
    <location>
        <begin position="47"/>
        <end position="64"/>
    </location>
</feature>
<dbReference type="GO" id="GO:0016020">
    <property type="term" value="C:membrane"/>
    <property type="evidence" value="ECO:0007669"/>
    <property type="project" value="UniProtKB-SubCell"/>
</dbReference>
<evidence type="ECO:0000256" key="4">
    <source>
        <dbReference type="ARBA" id="ARBA00023136"/>
    </source>
</evidence>
<keyword evidence="3 7" id="KW-1133">Transmembrane helix</keyword>